<evidence type="ECO:0000313" key="8">
    <source>
        <dbReference type="EMBL" id="CCA19737.1"/>
    </source>
</evidence>
<dbReference type="EMBL" id="FR824123">
    <property type="protein sequence ID" value="CCA19737.1"/>
    <property type="molecule type" value="Genomic_DNA"/>
</dbReference>
<dbReference type="CDD" id="cd00065">
    <property type="entry name" value="FYVE_like_SF"/>
    <property type="match status" value="1"/>
</dbReference>
<keyword evidence="1" id="KW-0479">Metal-binding</keyword>
<dbReference type="InterPro" id="IPR052727">
    <property type="entry name" value="Rab4/Rab5_effector"/>
</dbReference>
<accession>F0WEV5</accession>
<evidence type="ECO:0000256" key="4">
    <source>
        <dbReference type="PROSITE-ProRule" id="PRU00091"/>
    </source>
</evidence>
<dbReference type="GO" id="GO:0008289">
    <property type="term" value="F:lipid binding"/>
    <property type="evidence" value="ECO:0007669"/>
    <property type="project" value="InterPro"/>
</dbReference>
<proteinExistence type="predicted"/>
<evidence type="ECO:0000256" key="5">
    <source>
        <dbReference type="SAM" id="MobiDB-lite"/>
    </source>
</evidence>
<feature type="compositionally biased region" description="Polar residues" evidence="5">
    <location>
        <begin position="704"/>
        <end position="721"/>
    </location>
</feature>
<feature type="domain" description="START" evidence="7">
    <location>
        <begin position="314"/>
        <end position="404"/>
    </location>
</feature>
<name>F0WEV5_9STRA</name>
<dbReference type="SUPFAM" id="SSF57903">
    <property type="entry name" value="FYVE/PHD zinc finger"/>
    <property type="match status" value="1"/>
</dbReference>
<dbReference type="Pfam" id="PF01852">
    <property type="entry name" value="START"/>
    <property type="match status" value="1"/>
</dbReference>
<gene>
    <name evidence="8" type="primary">AlNc14C78G5154</name>
    <name evidence="8" type="ORF">ALNC14_058800</name>
</gene>
<dbReference type="AlphaFoldDB" id="F0WEV5"/>
<feature type="region of interest" description="Disordered" evidence="5">
    <location>
        <begin position="759"/>
        <end position="785"/>
    </location>
</feature>
<feature type="domain" description="FYVE-type" evidence="6">
    <location>
        <begin position="437"/>
        <end position="499"/>
    </location>
</feature>
<dbReference type="Gene3D" id="3.30.40.10">
    <property type="entry name" value="Zinc/RING finger domain, C3HC4 (zinc finger)"/>
    <property type="match status" value="1"/>
</dbReference>
<feature type="compositionally biased region" description="Low complexity" evidence="5">
    <location>
        <begin position="689"/>
        <end position="703"/>
    </location>
</feature>
<feature type="region of interest" description="Disordered" evidence="5">
    <location>
        <begin position="678"/>
        <end position="726"/>
    </location>
</feature>
<dbReference type="PROSITE" id="PS50848">
    <property type="entry name" value="START"/>
    <property type="match status" value="1"/>
</dbReference>
<dbReference type="InterPro" id="IPR023393">
    <property type="entry name" value="START-like_dom_sf"/>
</dbReference>
<evidence type="ECO:0000256" key="1">
    <source>
        <dbReference type="ARBA" id="ARBA00022723"/>
    </source>
</evidence>
<evidence type="ECO:0000259" key="6">
    <source>
        <dbReference type="PROSITE" id="PS50178"/>
    </source>
</evidence>
<dbReference type="InterPro" id="IPR013083">
    <property type="entry name" value="Znf_RING/FYVE/PHD"/>
</dbReference>
<dbReference type="SUPFAM" id="SSF55961">
    <property type="entry name" value="Bet v1-like"/>
    <property type="match status" value="1"/>
</dbReference>
<dbReference type="InterPro" id="IPR011011">
    <property type="entry name" value="Znf_FYVE_PHD"/>
</dbReference>
<keyword evidence="2 4" id="KW-0863">Zinc-finger</keyword>
<evidence type="ECO:0000256" key="2">
    <source>
        <dbReference type="ARBA" id="ARBA00022771"/>
    </source>
</evidence>
<organism evidence="8">
    <name type="scientific">Albugo laibachii Nc14</name>
    <dbReference type="NCBI Taxonomy" id="890382"/>
    <lineage>
        <taxon>Eukaryota</taxon>
        <taxon>Sar</taxon>
        <taxon>Stramenopiles</taxon>
        <taxon>Oomycota</taxon>
        <taxon>Peronosporomycetes</taxon>
        <taxon>Albuginales</taxon>
        <taxon>Albuginaceae</taxon>
        <taxon>Albugo</taxon>
    </lineage>
</organism>
<evidence type="ECO:0000259" key="7">
    <source>
        <dbReference type="PROSITE" id="PS50848"/>
    </source>
</evidence>
<dbReference type="InterPro" id="IPR002913">
    <property type="entry name" value="START_lipid-bd_dom"/>
</dbReference>
<protein>
    <submittedName>
        <fullName evidence="8">Uncharacterized protein AlNc14C78G5154</fullName>
    </submittedName>
</protein>
<reference evidence="8" key="1">
    <citation type="journal article" date="2011" name="PLoS Biol.">
        <title>Gene gain and loss during evolution of obligate parasitism in the white rust pathogen of Arabidopsis thaliana.</title>
        <authorList>
            <person name="Kemen E."/>
            <person name="Gardiner A."/>
            <person name="Schultz-Larsen T."/>
            <person name="Kemen A.C."/>
            <person name="Balmuth A.L."/>
            <person name="Robert-Seilaniantz A."/>
            <person name="Bailey K."/>
            <person name="Holub E."/>
            <person name="Studholme D.J."/>
            <person name="Maclean D."/>
            <person name="Jones J.D."/>
        </authorList>
    </citation>
    <scope>NUCLEOTIDE SEQUENCE</scope>
</reference>
<dbReference type="PANTHER" id="PTHR13510">
    <property type="entry name" value="FYVE-FINGER-CONTAINING RAB5 EFFECTOR PROTEIN RABENOSYN-5-RELATED"/>
    <property type="match status" value="1"/>
</dbReference>
<sequence>MLSDKKTLLHRATRIDSWNEPTFLCKVTNNLSFSFPFEMVNLRLKRFSSRANDKHLRDGDFRTNPQVASVVHRNEDDSMYDGIEKEWRDCVSEDGNAKVEVSPEAVLHRASELDKCAGYGYKAFSSNPKSRFKDIPFRRHKDFFKCPQLSHATKAMLVRKANDTANVLIRDSIEPDPISSIIWKYHSTVDGIQLFRGYDRGHGRSIMMPISKSVPRTEDMNTSDDERSGIACNSGARDRYITCIRGVTEVSASLEEFAMLFKMDTRKQCSDNSMLFNGDLLDTETLYPLVQPSGEHPRRLVAIKWSAVQSPSKLFRNRDFCYLECQKEFHDGKGRKGWVRSFHSVRMSCCPSFEKEHGVVRGSLYRCGLIAIESETKPGVLDTTYTVEIDLKGRVPEKIIRSFLCHRIASVGTVDKLLQRQRLSTSPLLGDLEIPAKQIRPTCHLCYRLFSKIFGAKRFICRRCGEAACANCCDYWVLDIPVIGTKRVCICTYCAAEARTNHIVPLSSRGKARVLYTPRRLAAYEHMGSANKFTDDTISDTRERGDSYSQQPVLPVQCVPDARTRAESDCRAHKAPLQQQTHEKKDDETIHKAEALLQKHYSENAVERLNSNSSIPQPVLEKKPLFTMQQTEFADRRGMPERARSEIIKHNTIPFYNDSKHQSLKKNVSVNDQAIRERERAGSQAELTNNCLGNSSVGNGSSSTKRQSVDTLSSSHTNPSSDICVADSHSNNLYKRTGRSEIFEFVEGDNGEWIAKEDVRKQSQADSNQRNPEPPKEASSTGKRLSQLLSQEQKTKQSDGLEIASSYDSESLVDSNTDADDCPGCGTKIQQIIHDGIALDICFCPNNRPPVLSVEDMQHSRVHTSKEAPIQYNRYARKSLLEELTFEI</sequence>
<dbReference type="HOGENOM" id="CLU_325019_0_0_1"/>
<reference evidence="8" key="2">
    <citation type="submission" date="2011-02" db="EMBL/GenBank/DDBJ databases">
        <authorList>
            <person name="MacLean D."/>
        </authorList>
    </citation>
    <scope>NUCLEOTIDE SEQUENCE</scope>
</reference>
<dbReference type="PANTHER" id="PTHR13510:SF44">
    <property type="entry name" value="RABENOSYN-5"/>
    <property type="match status" value="1"/>
</dbReference>
<dbReference type="PROSITE" id="PS50178">
    <property type="entry name" value="ZF_FYVE"/>
    <property type="match status" value="1"/>
</dbReference>
<evidence type="ECO:0000256" key="3">
    <source>
        <dbReference type="ARBA" id="ARBA00022833"/>
    </source>
</evidence>
<dbReference type="InterPro" id="IPR017455">
    <property type="entry name" value="Znf_FYVE-rel"/>
</dbReference>
<dbReference type="Gene3D" id="3.30.530.20">
    <property type="match status" value="1"/>
</dbReference>
<keyword evidence="3" id="KW-0862">Zinc</keyword>
<dbReference type="GO" id="GO:0008270">
    <property type="term" value="F:zinc ion binding"/>
    <property type="evidence" value="ECO:0007669"/>
    <property type="project" value="UniProtKB-KW"/>
</dbReference>